<dbReference type="EMBL" id="JAGTTL010000026">
    <property type="protein sequence ID" value="KAK6301515.1"/>
    <property type="molecule type" value="Genomic_DNA"/>
</dbReference>
<reference evidence="1 2" key="1">
    <citation type="submission" date="2021-04" db="EMBL/GenBank/DDBJ databases">
        <authorList>
            <person name="De Guttry C."/>
            <person name="Zahm M."/>
            <person name="Klopp C."/>
            <person name="Cabau C."/>
            <person name="Louis A."/>
            <person name="Berthelot C."/>
            <person name="Parey E."/>
            <person name="Roest Crollius H."/>
            <person name="Montfort J."/>
            <person name="Robinson-Rechavi M."/>
            <person name="Bucao C."/>
            <person name="Bouchez O."/>
            <person name="Gislard M."/>
            <person name="Lluch J."/>
            <person name="Milhes M."/>
            <person name="Lampietro C."/>
            <person name="Lopez Roques C."/>
            <person name="Donnadieu C."/>
            <person name="Braasch I."/>
            <person name="Desvignes T."/>
            <person name="Postlethwait J."/>
            <person name="Bobe J."/>
            <person name="Wedekind C."/>
            <person name="Guiguen Y."/>
        </authorList>
    </citation>
    <scope>NUCLEOTIDE SEQUENCE [LARGE SCALE GENOMIC DNA]</scope>
    <source>
        <strain evidence="1">Cs_M1</strain>
        <tissue evidence="1">Blood</tissue>
    </source>
</reference>
<comment type="caution">
    <text evidence="1">The sequence shown here is derived from an EMBL/GenBank/DDBJ whole genome shotgun (WGS) entry which is preliminary data.</text>
</comment>
<dbReference type="Proteomes" id="UP001356427">
    <property type="component" value="Unassembled WGS sequence"/>
</dbReference>
<organism evidence="1 2">
    <name type="scientific">Coregonus suidteri</name>
    <dbReference type="NCBI Taxonomy" id="861788"/>
    <lineage>
        <taxon>Eukaryota</taxon>
        <taxon>Metazoa</taxon>
        <taxon>Chordata</taxon>
        <taxon>Craniata</taxon>
        <taxon>Vertebrata</taxon>
        <taxon>Euteleostomi</taxon>
        <taxon>Actinopterygii</taxon>
        <taxon>Neopterygii</taxon>
        <taxon>Teleostei</taxon>
        <taxon>Protacanthopterygii</taxon>
        <taxon>Salmoniformes</taxon>
        <taxon>Salmonidae</taxon>
        <taxon>Coregoninae</taxon>
        <taxon>Coregonus</taxon>
    </lineage>
</organism>
<dbReference type="AlphaFoldDB" id="A0AAN8L4Y1"/>
<keyword evidence="2" id="KW-1185">Reference proteome</keyword>
<name>A0AAN8L4Y1_9TELE</name>
<sequence>MKLRKPKDFWKLQKAMYIRYMKEDGQPPMDLTEFFVAEEDALLPQQERTKRVVMSFLCGDPLHGGAGTVLSAARVIADLPGRSPSEAACPGE</sequence>
<proteinExistence type="predicted"/>
<gene>
    <name evidence="1" type="ORF">J4Q44_G00275680</name>
</gene>
<evidence type="ECO:0000313" key="2">
    <source>
        <dbReference type="Proteomes" id="UP001356427"/>
    </source>
</evidence>
<accession>A0AAN8L4Y1</accession>
<protein>
    <submittedName>
        <fullName evidence="1">Uncharacterized protein</fullName>
    </submittedName>
</protein>
<evidence type="ECO:0000313" key="1">
    <source>
        <dbReference type="EMBL" id="KAK6301515.1"/>
    </source>
</evidence>